<dbReference type="Proteomes" id="UP001044222">
    <property type="component" value="Unassembled WGS sequence"/>
</dbReference>
<feature type="transmembrane region" description="Helical" evidence="9">
    <location>
        <begin position="368"/>
        <end position="391"/>
    </location>
</feature>
<name>A0A9D3MMR2_ANGAN</name>
<feature type="compositionally biased region" description="Polar residues" evidence="8">
    <location>
        <begin position="309"/>
        <end position="324"/>
    </location>
</feature>
<dbReference type="InterPro" id="IPR036392">
    <property type="entry name" value="PLAT/LH2_dom_sf"/>
</dbReference>
<feature type="region of interest" description="Disordered" evidence="8">
    <location>
        <begin position="1019"/>
        <end position="1076"/>
    </location>
</feature>
<feature type="transmembrane region" description="Helical" evidence="9">
    <location>
        <begin position="828"/>
        <end position="855"/>
    </location>
</feature>
<dbReference type="InterPro" id="IPR013122">
    <property type="entry name" value="PKD1_2_channel"/>
</dbReference>
<comment type="subcellular location">
    <subcellularLocation>
        <location evidence="1">Membrane</location>
        <topology evidence="1">Multi-pass membrane protein</topology>
    </subcellularLocation>
</comment>
<comment type="similarity">
    <text evidence="2">Belongs to the polycystin family.</text>
</comment>
<keyword evidence="5 9" id="KW-1133">Transmembrane helix</keyword>
<evidence type="ECO:0000256" key="9">
    <source>
        <dbReference type="SAM" id="Phobius"/>
    </source>
</evidence>
<dbReference type="Pfam" id="PF20519">
    <property type="entry name" value="Polycystin_dom"/>
    <property type="match status" value="1"/>
</dbReference>
<evidence type="ECO:0000256" key="7">
    <source>
        <dbReference type="PROSITE-ProRule" id="PRU00152"/>
    </source>
</evidence>
<dbReference type="SMART" id="SM00308">
    <property type="entry name" value="LH2"/>
    <property type="match status" value="1"/>
</dbReference>
<feature type="region of interest" description="Disordered" evidence="8">
    <location>
        <begin position="1152"/>
        <end position="1175"/>
    </location>
</feature>
<keyword evidence="6 9" id="KW-0472">Membrane</keyword>
<comment type="caution">
    <text evidence="11">The sequence shown here is derived from an EMBL/GenBank/DDBJ whole genome shotgun (WGS) entry which is preliminary data.</text>
</comment>
<organism evidence="11 12">
    <name type="scientific">Anguilla anguilla</name>
    <name type="common">European freshwater eel</name>
    <name type="synonym">Muraena anguilla</name>
    <dbReference type="NCBI Taxonomy" id="7936"/>
    <lineage>
        <taxon>Eukaryota</taxon>
        <taxon>Metazoa</taxon>
        <taxon>Chordata</taxon>
        <taxon>Craniata</taxon>
        <taxon>Vertebrata</taxon>
        <taxon>Euteleostomi</taxon>
        <taxon>Actinopterygii</taxon>
        <taxon>Neopterygii</taxon>
        <taxon>Teleostei</taxon>
        <taxon>Anguilliformes</taxon>
        <taxon>Anguillidae</taxon>
        <taxon>Anguilla</taxon>
    </lineage>
</organism>
<comment type="caution">
    <text evidence="7">Lacks conserved residue(s) required for the propagation of feature annotation.</text>
</comment>
<sequence>MAGSVLLEDNSPSDRQLYAVTIDTGLRSRPTMTAKVHIVLHGEGGASQTRELSFSDQLLFDRNSRHTFILSTPDNLGPIWKLHLWHTNGGPSPSWYLSHVVVRDLTRGGSWFFPGSAGWPWMKLLHLKLTEYLEDFHSWASVYSRPSHSRFTRVQRLSVCLLLLEGYMCANAALVSLQNDQYTAELGLIDVSTVSLATGILSTLAVLPVGGLVSLLFRLCKASGNKYCSRQQYKTRIPEIYSVEAHRDALLVDGSISESCHSLQECTQEKWRMQCKVPIFRGVAERRSPSQASMRYRELHMEKQGQATAWNSSGGFEDGSSNSKPMDKDCKQSQHNLQSGCTAEHSCALGRREHRSGRVVLPSWCRHVTWALCSSLTLVCIVITGGLGIRFSPTKSLLWIHSLFFSMLCCFFVVQPALILIIATAVSLWYKDRCDFYCCSDETETAGGLQEHWSHNGGRLSEIYPLSLHQHPQNQYTHFDRVLAARQRARHLRLTRPPTPADLKDTRDRMKKELLIRKILSPGERVLGQPEPSTDPALSGSHRHCGHVACYEGAGTRVSLGPTRAEASVRLQELWDRGWLDRYTQAVMVQFTLYNPPTSLFTSVSLLTEQPSAGGLLPSTFIESIRVYQTAGPLHYSIMACELLFLLLILLHLYLQIFTMSQKGLLAYWRDIRNWLEVTIIIISLLYYICYVNHFILAVEIIDLWQRENFKSFVDLGFLSSWEQLTRCLHGLMLFLLLLRCVFLLQTNRTMAPSVTLLKLSFRKLLWPLVAGVILAIAFASLGNVLFLSSSCHFSGLIRSFQTVITHCLGISQLKAPSALYQPNNGSVTLLCGSFLFSVSIVWTALITGILTSLAKTAKKTSSRKYLVTFSEVAAYTQDRLLVFLGKRKENWRDNHTQRSHFYFDEFENLVDELLFRVNALSNSLHHTLPCGEQGYREGYSSPMSHSEYICSLNSQRAISREDRMRSSVGKSTSEMEEMISKNNPDIYRLLLPSGDDSSYENHFRTKLELEALCHLQQSQHSNRTSSGGSVVSSGPLHTERPEGVSTWAIPESSAVLPGSIEAPETPNDPSPRSDHYNLAQLGDDLPHVLCGARCPEKQTALSGTLESQVSRSTTDLMAKNRKLLRRSHATVIRPLGGGRDGAVSQENLEAGSTLCSDPEPSSLKAAFWTEEPTA</sequence>
<evidence type="ECO:0000313" key="12">
    <source>
        <dbReference type="Proteomes" id="UP001044222"/>
    </source>
</evidence>
<evidence type="ECO:0000256" key="8">
    <source>
        <dbReference type="SAM" id="MobiDB-lite"/>
    </source>
</evidence>
<dbReference type="PROSITE" id="PS50095">
    <property type="entry name" value="PLAT"/>
    <property type="match status" value="1"/>
</dbReference>
<keyword evidence="3 9" id="KW-0812">Transmembrane</keyword>
<reference evidence="11" key="1">
    <citation type="submission" date="2021-01" db="EMBL/GenBank/DDBJ databases">
        <title>A chromosome-scale assembly of European eel, Anguilla anguilla.</title>
        <authorList>
            <person name="Henkel C."/>
            <person name="Jong-Raadsen S.A."/>
            <person name="Dufour S."/>
            <person name="Weltzien F.-A."/>
            <person name="Palstra A.P."/>
            <person name="Pelster B."/>
            <person name="Spaink H.P."/>
            <person name="Van Den Thillart G.E."/>
            <person name="Jansen H."/>
            <person name="Zahm M."/>
            <person name="Klopp C."/>
            <person name="Cedric C."/>
            <person name="Louis A."/>
            <person name="Berthelot C."/>
            <person name="Parey E."/>
            <person name="Roest Crollius H."/>
            <person name="Montfort J."/>
            <person name="Robinson-Rechavi M."/>
            <person name="Bucao C."/>
            <person name="Bouchez O."/>
            <person name="Gislard M."/>
            <person name="Lluch J."/>
            <person name="Milhes M."/>
            <person name="Lampietro C."/>
            <person name="Lopez Roques C."/>
            <person name="Donnadieu C."/>
            <person name="Braasch I."/>
            <person name="Desvignes T."/>
            <person name="Postlethwait J."/>
            <person name="Bobe J."/>
            <person name="Guiguen Y."/>
            <person name="Dirks R."/>
        </authorList>
    </citation>
    <scope>NUCLEOTIDE SEQUENCE</scope>
    <source>
        <strain evidence="11">Tag_6206</strain>
        <tissue evidence="11">Liver</tissue>
    </source>
</reference>
<dbReference type="SUPFAM" id="SSF49723">
    <property type="entry name" value="Lipase/lipooxygenase domain (PLAT/LH2 domain)"/>
    <property type="match status" value="1"/>
</dbReference>
<dbReference type="InterPro" id="IPR046791">
    <property type="entry name" value="Polycystin_dom"/>
</dbReference>
<dbReference type="EMBL" id="JAFIRN010000004">
    <property type="protein sequence ID" value="KAG5850150.1"/>
    <property type="molecule type" value="Genomic_DNA"/>
</dbReference>
<evidence type="ECO:0000313" key="11">
    <source>
        <dbReference type="EMBL" id="KAG5850150.1"/>
    </source>
</evidence>
<dbReference type="Pfam" id="PF08016">
    <property type="entry name" value="PKD_channel"/>
    <property type="match status" value="1"/>
</dbReference>
<feature type="transmembrane region" description="Helical" evidence="9">
    <location>
        <begin position="765"/>
        <end position="787"/>
    </location>
</feature>
<dbReference type="AlphaFoldDB" id="A0A9D3MMR2"/>
<dbReference type="GO" id="GO:0006816">
    <property type="term" value="P:calcium ion transport"/>
    <property type="evidence" value="ECO:0007669"/>
    <property type="project" value="TreeGrafter"/>
</dbReference>
<feature type="domain" description="PLAT" evidence="10">
    <location>
        <begin position="16"/>
        <end position="134"/>
    </location>
</feature>
<evidence type="ECO:0000256" key="6">
    <source>
        <dbReference type="ARBA" id="ARBA00023136"/>
    </source>
</evidence>
<gene>
    <name evidence="11" type="ORF">ANANG_G00079160</name>
</gene>
<dbReference type="InterPro" id="IPR001024">
    <property type="entry name" value="PLAT/LH2_dom"/>
</dbReference>
<keyword evidence="12" id="KW-1185">Reference proteome</keyword>
<proteinExistence type="inferred from homology"/>
<keyword evidence="4" id="KW-0677">Repeat</keyword>
<dbReference type="PANTHER" id="PTHR46730:SF4">
    <property type="entry name" value="POLYCYSTIC KIDNEY DISEASE PROTEIN 1-LIKE 1"/>
    <property type="match status" value="1"/>
</dbReference>
<feature type="transmembrane region" description="Helical" evidence="9">
    <location>
        <begin position="403"/>
        <end position="430"/>
    </location>
</feature>
<evidence type="ECO:0000259" key="10">
    <source>
        <dbReference type="PROSITE" id="PS50095"/>
    </source>
</evidence>
<feature type="transmembrane region" description="Helical" evidence="9">
    <location>
        <begin position="634"/>
        <end position="655"/>
    </location>
</feature>
<dbReference type="Pfam" id="PF01477">
    <property type="entry name" value="PLAT"/>
    <property type="match status" value="1"/>
</dbReference>
<accession>A0A9D3MMR2</accession>
<dbReference type="GO" id="GO:0005886">
    <property type="term" value="C:plasma membrane"/>
    <property type="evidence" value="ECO:0007669"/>
    <property type="project" value="TreeGrafter"/>
</dbReference>
<dbReference type="Gene3D" id="2.60.60.20">
    <property type="entry name" value="PLAT/LH2 domain"/>
    <property type="match status" value="1"/>
</dbReference>
<evidence type="ECO:0000256" key="1">
    <source>
        <dbReference type="ARBA" id="ARBA00004141"/>
    </source>
</evidence>
<evidence type="ECO:0000256" key="4">
    <source>
        <dbReference type="ARBA" id="ARBA00022737"/>
    </source>
</evidence>
<dbReference type="PANTHER" id="PTHR46730">
    <property type="entry name" value="POLYCYSTIN-1"/>
    <property type="match status" value="1"/>
</dbReference>
<protein>
    <recommendedName>
        <fullName evidence="10">PLAT domain-containing protein</fullName>
    </recommendedName>
</protein>
<dbReference type="GO" id="GO:0005261">
    <property type="term" value="F:monoatomic cation channel activity"/>
    <property type="evidence" value="ECO:0007669"/>
    <property type="project" value="TreeGrafter"/>
</dbReference>
<evidence type="ECO:0000256" key="5">
    <source>
        <dbReference type="ARBA" id="ARBA00022989"/>
    </source>
</evidence>
<evidence type="ECO:0000256" key="3">
    <source>
        <dbReference type="ARBA" id="ARBA00022692"/>
    </source>
</evidence>
<feature type="region of interest" description="Disordered" evidence="8">
    <location>
        <begin position="309"/>
        <end position="333"/>
    </location>
</feature>
<feature type="compositionally biased region" description="Low complexity" evidence="8">
    <location>
        <begin position="1026"/>
        <end position="1035"/>
    </location>
</feature>
<feature type="transmembrane region" description="Helical" evidence="9">
    <location>
        <begin position="675"/>
        <end position="704"/>
    </location>
</feature>
<evidence type="ECO:0000256" key="2">
    <source>
        <dbReference type="ARBA" id="ARBA00007200"/>
    </source>
</evidence>